<sequence>MMKGVWEYREKGKNKQKKKIEVSKEKAICLLRVFGLANTVQPQKTRKECCSVTKAPIKRSEEHKCQEIRARQTCPDKRLKRALCGSQSGMFG</sequence>
<protein>
    <submittedName>
        <fullName evidence="1">Uncharacterized protein</fullName>
    </submittedName>
</protein>
<name>A0AAV4RN28_9ARAC</name>
<evidence type="ECO:0000313" key="1">
    <source>
        <dbReference type="EMBL" id="GIY22870.1"/>
    </source>
</evidence>
<dbReference type="AlphaFoldDB" id="A0AAV4RN28"/>
<comment type="caution">
    <text evidence="1">The sequence shown here is derived from an EMBL/GenBank/DDBJ whole genome shotgun (WGS) entry which is preliminary data.</text>
</comment>
<dbReference type="Proteomes" id="UP001054837">
    <property type="component" value="Unassembled WGS sequence"/>
</dbReference>
<dbReference type="EMBL" id="BPLQ01006488">
    <property type="protein sequence ID" value="GIY22870.1"/>
    <property type="molecule type" value="Genomic_DNA"/>
</dbReference>
<organism evidence="1 2">
    <name type="scientific">Caerostris darwini</name>
    <dbReference type="NCBI Taxonomy" id="1538125"/>
    <lineage>
        <taxon>Eukaryota</taxon>
        <taxon>Metazoa</taxon>
        <taxon>Ecdysozoa</taxon>
        <taxon>Arthropoda</taxon>
        <taxon>Chelicerata</taxon>
        <taxon>Arachnida</taxon>
        <taxon>Araneae</taxon>
        <taxon>Araneomorphae</taxon>
        <taxon>Entelegynae</taxon>
        <taxon>Araneoidea</taxon>
        <taxon>Araneidae</taxon>
        <taxon>Caerostris</taxon>
    </lineage>
</organism>
<accession>A0AAV4RN28</accession>
<evidence type="ECO:0000313" key="2">
    <source>
        <dbReference type="Proteomes" id="UP001054837"/>
    </source>
</evidence>
<reference evidence="1 2" key="1">
    <citation type="submission" date="2021-06" db="EMBL/GenBank/DDBJ databases">
        <title>Caerostris darwini draft genome.</title>
        <authorList>
            <person name="Kono N."/>
            <person name="Arakawa K."/>
        </authorList>
    </citation>
    <scope>NUCLEOTIDE SEQUENCE [LARGE SCALE GENOMIC DNA]</scope>
</reference>
<proteinExistence type="predicted"/>
<gene>
    <name evidence="1" type="ORF">CDAR_599911</name>
</gene>
<keyword evidence="2" id="KW-1185">Reference proteome</keyword>